<comment type="caution">
    <text evidence="7">The sequence shown here is derived from an EMBL/GenBank/DDBJ whole genome shotgun (WGS) entry which is preliminary data.</text>
</comment>
<evidence type="ECO:0000256" key="2">
    <source>
        <dbReference type="ARBA" id="ARBA00022475"/>
    </source>
</evidence>
<gene>
    <name evidence="7" type="ORF">BJY20_001423</name>
</gene>
<comment type="subcellular location">
    <subcellularLocation>
        <location evidence="1">Cell membrane</location>
        <topology evidence="1">Multi-pass membrane protein</topology>
    </subcellularLocation>
</comment>
<keyword evidence="5 6" id="KW-0472">Membrane</keyword>
<feature type="transmembrane region" description="Helical" evidence="6">
    <location>
        <begin position="6"/>
        <end position="26"/>
    </location>
</feature>
<dbReference type="Proteomes" id="UP000554054">
    <property type="component" value="Unassembled WGS sequence"/>
</dbReference>
<keyword evidence="2" id="KW-1003">Cell membrane</keyword>
<feature type="transmembrane region" description="Helical" evidence="6">
    <location>
        <begin position="149"/>
        <end position="174"/>
    </location>
</feature>
<keyword evidence="8" id="KW-1185">Reference proteome</keyword>
<evidence type="ECO:0000256" key="4">
    <source>
        <dbReference type="ARBA" id="ARBA00022989"/>
    </source>
</evidence>
<keyword evidence="4 6" id="KW-1133">Transmembrane helix</keyword>
<protein>
    <submittedName>
        <fullName evidence="7">Threonine/homoserine/homoserine lactone efflux protein</fullName>
    </submittedName>
</protein>
<dbReference type="PANTHER" id="PTHR30086:SF20">
    <property type="entry name" value="ARGININE EXPORTER PROTEIN ARGO-RELATED"/>
    <property type="match status" value="1"/>
</dbReference>
<dbReference type="InterPro" id="IPR001123">
    <property type="entry name" value="LeuE-type"/>
</dbReference>
<evidence type="ECO:0000313" key="8">
    <source>
        <dbReference type="Proteomes" id="UP000554054"/>
    </source>
</evidence>
<evidence type="ECO:0000256" key="6">
    <source>
        <dbReference type="SAM" id="Phobius"/>
    </source>
</evidence>
<keyword evidence="3 6" id="KW-0812">Transmembrane</keyword>
<feature type="transmembrane region" description="Helical" evidence="6">
    <location>
        <begin position="38"/>
        <end position="66"/>
    </location>
</feature>
<dbReference type="GO" id="GO:0005886">
    <property type="term" value="C:plasma membrane"/>
    <property type="evidence" value="ECO:0007669"/>
    <property type="project" value="UniProtKB-SubCell"/>
</dbReference>
<reference evidence="7 8" key="1">
    <citation type="submission" date="2020-07" db="EMBL/GenBank/DDBJ databases">
        <title>Sequencing the genomes of 1000 actinobacteria strains.</title>
        <authorList>
            <person name="Klenk H.-P."/>
        </authorList>
    </citation>
    <scope>NUCLEOTIDE SEQUENCE [LARGE SCALE GENOMIC DNA]</scope>
    <source>
        <strain evidence="7 8">DSM 26154</strain>
    </source>
</reference>
<dbReference type="EMBL" id="JACCAE010000001">
    <property type="protein sequence ID" value="NYF98031.1"/>
    <property type="molecule type" value="Genomic_DNA"/>
</dbReference>
<dbReference type="PIRSF" id="PIRSF006324">
    <property type="entry name" value="LeuE"/>
    <property type="match status" value="1"/>
</dbReference>
<evidence type="ECO:0000313" key="7">
    <source>
        <dbReference type="EMBL" id="NYF98031.1"/>
    </source>
</evidence>
<feature type="transmembrane region" description="Helical" evidence="6">
    <location>
        <begin position="72"/>
        <end position="93"/>
    </location>
</feature>
<evidence type="ECO:0000256" key="3">
    <source>
        <dbReference type="ARBA" id="ARBA00022692"/>
    </source>
</evidence>
<dbReference type="GO" id="GO:0015171">
    <property type="term" value="F:amino acid transmembrane transporter activity"/>
    <property type="evidence" value="ECO:0007669"/>
    <property type="project" value="TreeGrafter"/>
</dbReference>
<sequence length="206" mass="20924">MSQYLTFVAFAAVVAVAPGPDTLLTLRSSVVGGRVRGAWTAVGICAAGVVQGVLAAAGLGGVVAHIEPLFQTIRWVGVAYLLYLGVTALRSAFASEGAWAVGELKGPVERPWRALATGFLCNITNPKVLLFNLAVLPQFLAAGAGTATFIAYALTLTALGAVVLVAIVLAAQLARGAIQRVRVRRGIDGGTGTAMLGFAGALAAGH</sequence>
<evidence type="ECO:0000256" key="5">
    <source>
        <dbReference type="ARBA" id="ARBA00023136"/>
    </source>
</evidence>
<organism evidence="7 8">
    <name type="scientific">Janibacter cremeus</name>
    <dbReference type="NCBI Taxonomy" id="1285192"/>
    <lineage>
        <taxon>Bacteria</taxon>
        <taxon>Bacillati</taxon>
        <taxon>Actinomycetota</taxon>
        <taxon>Actinomycetes</taxon>
        <taxon>Micrococcales</taxon>
        <taxon>Intrasporangiaceae</taxon>
        <taxon>Janibacter</taxon>
    </lineage>
</organism>
<dbReference type="PANTHER" id="PTHR30086">
    <property type="entry name" value="ARGININE EXPORTER PROTEIN ARGO"/>
    <property type="match status" value="1"/>
</dbReference>
<name>A0A852VWX8_9MICO</name>
<dbReference type="RefSeq" id="WP_185990891.1">
    <property type="nucleotide sequence ID" value="NZ_JACCAE010000001.1"/>
</dbReference>
<evidence type="ECO:0000256" key="1">
    <source>
        <dbReference type="ARBA" id="ARBA00004651"/>
    </source>
</evidence>
<accession>A0A852VWX8</accession>
<dbReference type="Pfam" id="PF01810">
    <property type="entry name" value="LysE"/>
    <property type="match status" value="1"/>
</dbReference>
<dbReference type="AlphaFoldDB" id="A0A852VWX8"/>
<proteinExistence type="predicted"/>